<evidence type="ECO:0000313" key="3">
    <source>
        <dbReference type="EMBL" id="WEW59209.1"/>
    </source>
</evidence>
<dbReference type="EMBL" id="CP120629">
    <property type="protein sequence ID" value="WEW59209.1"/>
    <property type="molecule type" value="Genomic_DNA"/>
</dbReference>
<keyword evidence="4" id="KW-1185">Reference proteome</keyword>
<dbReference type="InterPro" id="IPR017441">
    <property type="entry name" value="Protein_kinase_ATP_BS"/>
</dbReference>
<proteinExistence type="predicted"/>
<dbReference type="Proteomes" id="UP001219355">
    <property type="component" value="Chromosome 3"/>
</dbReference>
<dbReference type="PROSITE" id="PS00107">
    <property type="entry name" value="PROTEIN_KINASE_ATP"/>
    <property type="match status" value="1"/>
</dbReference>
<reference evidence="3" key="1">
    <citation type="submission" date="2023-03" db="EMBL/GenBank/DDBJ databases">
        <title>Emydomyces testavorans Genome Sequence.</title>
        <authorList>
            <person name="Hoyer L."/>
        </authorList>
    </citation>
    <scope>NUCLEOTIDE SEQUENCE</scope>
    <source>
        <strain evidence="3">16-2883</strain>
    </source>
</reference>
<sequence length="114" mass="13057">MSDYGDFVDSESDEYCELVEYTEGLAKYVPNVLGTEVLNQQYSVEHELGYGGFSTVWMAYDLKNKTDVALKIMAEELADHEYHIQKEILKNVEDTSHLITYLDTFVLHGDGKDH</sequence>
<dbReference type="InterPro" id="IPR000719">
    <property type="entry name" value="Prot_kinase_dom"/>
</dbReference>
<dbReference type="GO" id="GO:0005524">
    <property type="term" value="F:ATP binding"/>
    <property type="evidence" value="ECO:0007669"/>
    <property type="project" value="UniProtKB-UniRule"/>
</dbReference>
<accession>A0AAF0DJ34</accession>
<organism evidence="3 4">
    <name type="scientific">Emydomyces testavorans</name>
    <dbReference type="NCBI Taxonomy" id="2070801"/>
    <lineage>
        <taxon>Eukaryota</taxon>
        <taxon>Fungi</taxon>
        <taxon>Dikarya</taxon>
        <taxon>Ascomycota</taxon>
        <taxon>Pezizomycotina</taxon>
        <taxon>Eurotiomycetes</taxon>
        <taxon>Eurotiomycetidae</taxon>
        <taxon>Onygenales</taxon>
        <taxon>Nannizziopsiaceae</taxon>
        <taxon>Emydomyces</taxon>
    </lineage>
</organism>
<evidence type="ECO:0000313" key="4">
    <source>
        <dbReference type="Proteomes" id="UP001219355"/>
    </source>
</evidence>
<gene>
    <name evidence="3" type="ORF">PRK78_004678</name>
</gene>
<feature type="binding site" evidence="1">
    <location>
        <position position="71"/>
    </location>
    <ligand>
        <name>ATP</name>
        <dbReference type="ChEBI" id="CHEBI:30616"/>
    </ligand>
</feature>
<name>A0AAF0DJ34_9EURO</name>
<evidence type="ECO:0000259" key="2">
    <source>
        <dbReference type="PROSITE" id="PS50011"/>
    </source>
</evidence>
<keyword evidence="1" id="KW-0547">Nucleotide-binding</keyword>
<dbReference type="AlphaFoldDB" id="A0AAF0DJ34"/>
<protein>
    <recommendedName>
        <fullName evidence="2">Protein kinase domain-containing protein</fullName>
    </recommendedName>
</protein>
<dbReference type="SUPFAM" id="SSF56112">
    <property type="entry name" value="Protein kinase-like (PK-like)"/>
    <property type="match status" value="1"/>
</dbReference>
<evidence type="ECO:0000256" key="1">
    <source>
        <dbReference type="PROSITE-ProRule" id="PRU10141"/>
    </source>
</evidence>
<feature type="domain" description="Protein kinase" evidence="2">
    <location>
        <begin position="42"/>
        <end position="114"/>
    </location>
</feature>
<dbReference type="GO" id="GO:0004672">
    <property type="term" value="F:protein kinase activity"/>
    <property type="evidence" value="ECO:0007669"/>
    <property type="project" value="InterPro"/>
</dbReference>
<dbReference type="InterPro" id="IPR011009">
    <property type="entry name" value="Kinase-like_dom_sf"/>
</dbReference>
<keyword evidence="1" id="KW-0067">ATP-binding</keyword>
<dbReference type="Gene3D" id="3.30.200.20">
    <property type="entry name" value="Phosphorylase Kinase, domain 1"/>
    <property type="match status" value="1"/>
</dbReference>
<dbReference type="PROSITE" id="PS50011">
    <property type="entry name" value="PROTEIN_KINASE_DOM"/>
    <property type="match status" value="1"/>
</dbReference>